<name>A0A076EZV1_RHOOP</name>
<dbReference type="Proteomes" id="UP000028488">
    <property type="component" value="Plasmid pPDG1"/>
</dbReference>
<evidence type="ECO:0000256" key="1">
    <source>
        <dbReference type="SAM" id="MobiDB-lite"/>
    </source>
</evidence>
<evidence type="ECO:0000313" key="2">
    <source>
        <dbReference type="EMBL" id="AII10762.1"/>
    </source>
</evidence>
<geneLocation type="plasmid" evidence="2 3">
    <name>pPDG1</name>
</geneLocation>
<dbReference type="AlphaFoldDB" id="A0A076EZV1"/>
<feature type="compositionally biased region" description="Basic and acidic residues" evidence="1">
    <location>
        <begin position="69"/>
        <end position="82"/>
    </location>
</feature>
<evidence type="ECO:0000313" key="3">
    <source>
        <dbReference type="Proteomes" id="UP000028488"/>
    </source>
</evidence>
<proteinExistence type="predicted"/>
<sequence length="82" mass="9243">MTRSARTDGIRSTFSLRGQHRSGQEDTHRPVRRGSFHGAPAHRQATTTQSPTRIHEPREFDSWSGGNDAPRRRDPARDPLGL</sequence>
<organism evidence="2 3">
    <name type="scientific">Rhodococcus opacus</name>
    <name type="common">Nocardia opaca</name>
    <dbReference type="NCBI Taxonomy" id="37919"/>
    <lineage>
        <taxon>Bacteria</taxon>
        <taxon>Bacillati</taxon>
        <taxon>Actinomycetota</taxon>
        <taxon>Actinomycetes</taxon>
        <taxon>Mycobacteriales</taxon>
        <taxon>Nocardiaceae</taxon>
        <taxon>Rhodococcus</taxon>
    </lineage>
</organism>
<keyword evidence="2" id="KW-0614">Plasmid</keyword>
<accession>A0A076EZV1</accession>
<gene>
    <name evidence="2" type="ORF">EP51_41950</name>
</gene>
<dbReference type="EMBL" id="CP008948">
    <property type="protein sequence ID" value="AII10762.1"/>
    <property type="molecule type" value="Genomic_DNA"/>
</dbReference>
<reference evidence="2 3" key="1">
    <citation type="submission" date="2014-07" db="EMBL/GenBank/DDBJ databases">
        <title>Genome Sequence of Rhodococcus opacus Strain R7, a Biodegrader of Mono- and Polycyclic Aromatic Hydrocarbons.</title>
        <authorList>
            <person name="Di Gennaro P."/>
            <person name="Zampolli J."/>
            <person name="Presti I."/>
            <person name="Cappelletti M."/>
            <person name="D'Ursi P."/>
            <person name="Orro A."/>
            <person name="Mezzelani A."/>
            <person name="Milanesi L."/>
        </authorList>
    </citation>
    <scope>NUCLEOTIDE SEQUENCE [LARGE SCALE GENOMIC DNA]</scope>
    <source>
        <strain evidence="2 3">R7</strain>
        <plasmid evidence="2">pPDG1</plasmid>
    </source>
</reference>
<feature type="region of interest" description="Disordered" evidence="1">
    <location>
        <begin position="1"/>
        <end position="82"/>
    </location>
</feature>
<protein>
    <submittedName>
        <fullName evidence="2">Uncharacterized protein</fullName>
    </submittedName>
</protein>